<dbReference type="GO" id="GO:0003700">
    <property type="term" value="F:DNA-binding transcription factor activity"/>
    <property type="evidence" value="ECO:0007669"/>
    <property type="project" value="InterPro"/>
</dbReference>
<sequence>MAPVSLCYASDFPLKAGYAVSRRLPPLNALRLFEAAARLESFKNAAEELSVTPSAVSHGIQSLEDWLGVPLFLRTSRGLVLSDAGREYYPCVAHSLEVLAGGADELRTRGGAKRVRVTAAPTFAKLWLVPRLPGFLDSHPGLDLVLDTQPQRRELDSEAVDIAVRMGRGGWQGVYAQRLFSEVLVPVGTPEVVDRARMTGGLDGETLISVSRAREEWAAWAKGAGRPYPAARRHIEVDSVDLALQAARAGVGIAMGRRPLIDGDLDTGALVSAEVPPVTGQTAYWVVVSDTRSSDEAVEAFREWLLRAAGASSNR</sequence>
<comment type="caution">
    <text evidence="6">The sequence shown here is derived from an EMBL/GenBank/DDBJ whole genome shotgun (WGS) entry which is preliminary data.</text>
</comment>
<dbReference type="InterPro" id="IPR036388">
    <property type="entry name" value="WH-like_DNA-bd_sf"/>
</dbReference>
<organism evidence="6 7">
    <name type="scientific">Sediminicurvatus halobius</name>
    <dbReference type="NCBI Taxonomy" id="2182432"/>
    <lineage>
        <taxon>Bacteria</taxon>
        <taxon>Pseudomonadati</taxon>
        <taxon>Pseudomonadota</taxon>
        <taxon>Gammaproteobacteria</taxon>
        <taxon>Chromatiales</taxon>
        <taxon>Ectothiorhodospiraceae</taxon>
        <taxon>Sediminicurvatus</taxon>
    </lineage>
</organism>
<dbReference type="CDD" id="cd08432">
    <property type="entry name" value="PBP2_GcdR_TrpI_HvrB_AmpR_like"/>
    <property type="match status" value="1"/>
</dbReference>
<proteinExistence type="inferred from homology"/>
<dbReference type="PANTHER" id="PTHR30537">
    <property type="entry name" value="HTH-TYPE TRANSCRIPTIONAL REGULATOR"/>
    <property type="match status" value="1"/>
</dbReference>
<dbReference type="Proteomes" id="UP000245474">
    <property type="component" value="Unassembled WGS sequence"/>
</dbReference>
<dbReference type="InterPro" id="IPR036390">
    <property type="entry name" value="WH_DNA-bd_sf"/>
</dbReference>
<evidence type="ECO:0000256" key="1">
    <source>
        <dbReference type="ARBA" id="ARBA00009437"/>
    </source>
</evidence>
<comment type="similarity">
    <text evidence="1">Belongs to the LysR transcriptional regulatory family.</text>
</comment>
<dbReference type="PRINTS" id="PR00039">
    <property type="entry name" value="HTHLYSR"/>
</dbReference>
<dbReference type="EMBL" id="QFFI01000044">
    <property type="protein sequence ID" value="PWG61196.1"/>
    <property type="molecule type" value="Genomic_DNA"/>
</dbReference>
<dbReference type="FunFam" id="1.10.10.10:FF:000038">
    <property type="entry name" value="Glycine cleavage system transcriptional activator"/>
    <property type="match status" value="1"/>
</dbReference>
<keyword evidence="3" id="KW-0238">DNA-binding</keyword>
<keyword evidence="4" id="KW-0804">Transcription</keyword>
<dbReference type="Gene3D" id="3.40.190.10">
    <property type="entry name" value="Periplasmic binding protein-like II"/>
    <property type="match status" value="2"/>
</dbReference>
<keyword evidence="7" id="KW-1185">Reference proteome</keyword>
<dbReference type="InterPro" id="IPR058163">
    <property type="entry name" value="LysR-type_TF_proteobact-type"/>
</dbReference>
<dbReference type="InterPro" id="IPR005119">
    <property type="entry name" value="LysR_subst-bd"/>
</dbReference>
<protein>
    <submittedName>
        <fullName evidence="6">LysR family transcriptional regulator</fullName>
    </submittedName>
</protein>
<dbReference type="Gene3D" id="1.10.10.10">
    <property type="entry name" value="Winged helix-like DNA-binding domain superfamily/Winged helix DNA-binding domain"/>
    <property type="match status" value="1"/>
</dbReference>
<dbReference type="GO" id="GO:0043565">
    <property type="term" value="F:sequence-specific DNA binding"/>
    <property type="evidence" value="ECO:0007669"/>
    <property type="project" value="TreeGrafter"/>
</dbReference>
<feature type="domain" description="HTH lysR-type" evidence="5">
    <location>
        <begin position="25"/>
        <end position="82"/>
    </location>
</feature>
<dbReference type="Pfam" id="PF00126">
    <property type="entry name" value="HTH_1"/>
    <property type="match status" value="1"/>
</dbReference>
<dbReference type="SUPFAM" id="SSF46785">
    <property type="entry name" value="Winged helix' DNA-binding domain"/>
    <property type="match status" value="1"/>
</dbReference>
<keyword evidence="2" id="KW-0805">Transcription regulation</keyword>
<evidence type="ECO:0000256" key="2">
    <source>
        <dbReference type="ARBA" id="ARBA00023015"/>
    </source>
</evidence>
<dbReference type="PROSITE" id="PS50931">
    <property type="entry name" value="HTH_LYSR"/>
    <property type="match status" value="1"/>
</dbReference>
<dbReference type="AlphaFoldDB" id="A0A2U2MWL6"/>
<dbReference type="SUPFAM" id="SSF53850">
    <property type="entry name" value="Periplasmic binding protein-like II"/>
    <property type="match status" value="1"/>
</dbReference>
<gene>
    <name evidence="6" type="ORF">DEM34_17600</name>
</gene>
<evidence type="ECO:0000313" key="6">
    <source>
        <dbReference type="EMBL" id="PWG61196.1"/>
    </source>
</evidence>
<reference evidence="6 7" key="1">
    <citation type="submission" date="2018-05" db="EMBL/GenBank/DDBJ databases">
        <title>Spiribacter halobius sp. nov., a moderately halophilic bacterium isolated from marine solar saltern.</title>
        <authorList>
            <person name="Zheng W.-S."/>
            <person name="Lu D.-C."/>
            <person name="Du Z.-J."/>
        </authorList>
    </citation>
    <scope>NUCLEOTIDE SEQUENCE [LARGE SCALE GENOMIC DNA]</scope>
    <source>
        <strain evidence="6 7">E85</strain>
    </source>
</reference>
<evidence type="ECO:0000256" key="3">
    <source>
        <dbReference type="ARBA" id="ARBA00023125"/>
    </source>
</evidence>
<evidence type="ECO:0000313" key="7">
    <source>
        <dbReference type="Proteomes" id="UP000245474"/>
    </source>
</evidence>
<dbReference type="GO" id="GO:0006351">
    <property type="term" value="P:DNA-templated transcription"/>
    <property type="evidence" value="ECO:0007669"/>
    <property type="project" value="TreeGrafter"/>
</dbReference>
<dbReference type="Pfam" id="PF03466">
    <property type="entry name" value="LysR_substrate"/>
    <property type="match status" value="1"/>
</dbReference>
<dbReference type="InterPro" id="IPR000847">
    <property type="entry name" value="LysR_HTH_N"/>
</dbReference>
<accession>A0A2U2MWL6</accession>
<dbReference type="PANTHER" id="PTHR30537:SF74">
    <property type="entry name" value="HTH-TYPE TRANSCRIPTIONAL REGULATOR TRPI"/>
    <property type="match status" value="1"/>
</dbReference>
<evidence type="ECO:0000259" key="5">
    <source>
        <dbReference type="PROSITE" id="PS50931"/>
    </source>
</evidence>
<evidence type="ECO:0000256" key="4">
    <source>
        <dbReference type="ARBA" id="ARBA00023163"/>
    </source>
</evidence>
<name>A0A2U2MWL6_9GAMM</name>